<keyword evidence="2" id="KW-1185">Reference proteome</keyword>
<dbReference type="GO" id="GO:0043571">
    <property type="term" value="P:maintenance of CRISPR repeat elements"/>
    <property type="evidence" value="ECO:0007669"/>
    <property type="project" value="InterPro"/>
</dbReference>
<dbReference type="Proteomes" id="UP000240708">
    <property type="component" value="Unassembled WGS sequence"/>
</dbReference>
<comment type="caution">
    <text evidence="1">The sequence shown here is derived from an EMBL/GenBank/DDBJ whole genome shotgun (WGS) entry which is preliminary data.</text>
</comment>
<dbReference type="RefSeq" id="WP_106565304.1">
    <property type="nucleotide sequence ID" value="NZ_PYGF01000001.1"/>
</dbReference>
<organism evidence="1 2">
    <name type="scientific">Cecembia rubra</name>
    <dbReference type="NCBI Taxonomy" id="1485585"/>
    <lineage>
        <taxon>Bacteria</taxon>
        <taxon>Pseudomonadati</taxon>
        <taxon>Bacteroidota</taxon>
        <taxon>Cytophagia</taxon>
        <taxon>Cytophagales</taxon>
        <taxon>Cyclobacteriaceae</taxon>
        <taxon>Cecembia</taxon>
    </lineage>
</organism>
<dbReference type="InterPro" id="IPR006482">
    <property type="entry name" value="Cas7_Csh2/Csh2"/>
</dbReference>
<sequence>MSKFNKRAYGAAVIKSINSNYNADFTHQPRTLPDGRVYATDKALKYLVRNYLQHESGEKIFYYKTLKEDTLNPRSLDETYVKYFGEIPKGEGKGAEKDASVKRKMLGNLLQCLDVRLFGGTYAGATNLSMHGPVQFTHGINQFVRGEIYSEQIMSPFRNSNDDKADSAMTTLGSQSKLREGHYVHGVSVNSKNLEMLTQLSGTENHLSTDDIEKLKLGLRCGATYYNSSAKAGTDNEMLVWVELKEGSKLVLPSFTELIQVKDNDKRDIDLADLSGLLEQKHILSEIEKIEVFYNKATTSVINLPNGSIELDL</sequence>
<protein>
    <submittedName>
        <fullName evidence="1">CRISPR-associated protein Csh2</fullName>
    </submittedName>
</protein>
<accession>A0A2P8ECK7</accession>
<name>A0A2P8ECK7_9BACT</name>
<evidence type="ECO:0000313" key="2">
    <source>
        <dbReference type="Proteomes" id="UP000240708"/>
    </source>
</evidence>
<reference evidence="1 2" key="1">
    <citation type="submission" date="2018-03" db="EMBL/GenBank/DDBJ databases">
        <title>Genomic Encyclopedia of Archaeal and Bacterial Type Strains, Phase II (KMG-II): from individual species to whole genera.</title>
        <authorList>
            <person name="Goeker M."/>
        </authorList>
    </citation>
    <scope>NUCLEOTIDE SEQUENCE [LARGE SCALE GENOMIC DNA]</scope>
    <source>
        <strain evidence="1 2">DSM 28057</strain>
    </source>
</reference>
<gene>
    <name evidence="1" type="ORF">CLV48_101113</name>
</gene>
<dbReference type="OrthoDB" id="834695at2"/>
<evidence type="ECO:0000313" key="1">
    <source>
        <dbReference type="EMBL" id="PSL07184.1"/>
    </source>
</evidence>
<dbReference type="AlphaFoldDB" id="A0A2P8ECK7"/>
<dbReference type="EMBL" id="PYGF01000001">
    <property type="protein sequence ID" value="PSL07184.1"/>
    <property type="molecule type" value="Genomic_DNA"/>
</dbReference>
<proteinExistence type="predicted"/>
<dbReference type="Pfam" id="PF05107">
    <property type="entry name" value="Cas_Cas7"/>
    <property type="match status" value="1"/>
</dbReference>